<evidence type="ECO:0000313" key="1">
    <source>
        <dbReference type="EMBL" id="RHC54706.1"/>
    </source>
</evidence>
<evidence type="ECO:0000313" key="2">
    <source>
        <dbReference type="Proteomes" id="UP000283975"/>
    </source>
</evidence>
<dbReference type="RefSeq" id="WP_002565360.1">
    <property type="nucleotide sequence ID" value="NZ_JAUUNS010000148.1"/>
</dbReference>
<sequence>MGDKTQNETKKESSEAKKDWKIITLKKPVEYQGMEVKEIDLGKLEDLTAQDMNNAYDTYYALGGNRQIMQESTLLFAQIMAAQVTGYQIEVFERMGAKDAMCLKNRVYRFFFLEE</sequence>
<protein>
    <submittedName>
        <fullName evidence="1">Phage tail assembly protein</fullName>
    </submittedName>
</protein>
<comment type="caution">
    <text evidence="1">The sequence shown here is derived from an EMBL/GenBank/DDBJ whole genome shotgun (WGS) entry which is preliminary data.</text>
</comment>
<dbReference type="EMBL" id="QSHZ01000020">
    <property type="protein sequence ID" value="RHC54706.1"/>
    <property type="molecule type" value="Genomic_DNA"/>
</dbReference>
<dbReference type="AlphaFoldDB" id="A0A414AT53"/>
<gene>
    <name evidence="1" type="ORF">DW839_18605</name>
</gene>
<reference evidence="1 2" key="1">
    <citation type="submission" date="2018-08" db="EMBL/GenBank/DDBJ databases">
        <title>A genome reference for cultivated species of the human gut microbiota.</title>
        <authorList>
            <person name="Zou Y."/>
            <person name="Xue W."/>
            <person name="Luo G."/>
        </authorList>
    </citation>
    <scope>NUCLEOTIDE SEQUENCE [LARGE SCALE GENOMIC DNA]</scope>
    <source>
        <strain evidence="1 2">AM35-14</strain>
    </source>
</reference>
<proteinExistence type="predicted"/>
<accession>A0A414AT53</accession>
<dbReference type="Proteomes" id="UP000283975">
    <property type="component" value="Unassembled WGS sequence"/>
</dbReference>
<organism evidence="1 2">
    <name type="scientific">Enterocloster bolteae</name>
    <dbReference type="NCBI Taxonomy" id="208479"/>
    <lineage>
        <taxon>Bacteria</taxon>
        <taxon>Bacillati</taxon>
        <taxon>Bacillota</taxon>
        <taxon>Clostridia</taxon>
        <taxon>Lachnospirales</taxon>
        <taxon>Lachnospiraceae</taxon>
        <taxon>Enterocloster</taxon>
    </lineage>
</organism>
<name>A0A414AT53_9FIRM</name>